<dbReference type="Pfam" id="PF01814">
    <property type="entry name" value="Hemerythrin"/>
    <property type="match status" value="1"/>
</dbReference>
<evidence type="ECO:0000256" key="1">
    <source>
        <dbReference type="SAM" id="MobiDB-lite"/>
    </source>
</evidence>
<dbReference type="EMBL" id="JBHVBU010000027">
    <property type="protein sequence ID" value="MFE7963890.1"/>
    <property type="molecule type" value="Genomic_DNA"/>
</dbReference>
<evidence type="ECO:0000259" key="2">
    <source>
        <dbReference type="Pfam" id="PF01814"/>
    </source>
</evidence>
<dbReference type="Gene3D" id="1.20.120.520">
    <property type="entry name" value="nmb1532 protein domain like"/>
    <property type="match status" value="1"/>
</dbReference>
<comment type="caution">
    <text evidence="3">The sequence shown here is derived from an EMBL/GenBank/DDBJ whole genome shotgun (WGS) entry which is preliminary data.</text>
</comment>
<dbReference type="CDD" id="cd12108">
    <property type="entry name" value="Hr-like"/>
    <property type="match status" value="1"/>
</dbReference>
<dbReference type="RefSeq" id="WP_381726437.1">
    <property type="nucleotide sequence ID" value="NZ_JBHVBU010000027.1"/>
</dbReference>
<feature type="domain" description="Hemerythrin-like" evidence="2">
    <location>
        <begin position="84"/>
        <end position="207"/>
    </location>
</feature>
<keyword evidence="4" id="KW-1185">Reference proteome</keyword>
<reference evidence="3 4" key="1">
    <citation type="submission" date="2024-09" db="EMBL/GenBank/DDBJ databases">
        <title>The Natural Products Discovery Center: Release of the First 8490 Sequenced Strains for Exploring Actinobacteria Biosynthetic Diversity.</title>
        <authorList>
            <person name="Kalkreuter E."/>
            <person name="Kautsar S.A."/>
            <person name="Yang D."/>
            <person name="Bader C.D."/>
            <person name="Teijaro C.N."/>
            <person name="Fluegel L."/>
            <person name="Davis C.M."/>
            <person name="Simpson J.R."/>
            <person name="Lauterbach L."/>
            <person name="Steele A.D."/>
            <person name="Gui C."/>
            <person name="Meng S."/>
            <person name="Li G."/>
            <person name="Viehrig K."/>
            <person name="Ye F."/>
            <person name="Su P."/>
            <person name="Kiefer A.F."/>
            <person name="Nichols A."/>
            <person name="Cepeda A.J."/>
            <person name="Yan W."/>
            <person name="Fan B."/>
            <person name="Jiang Y."/>
            <person name="Adhikari A."/>
            <person name="Zheng C.-J."/>
            <person name="Schuster L."/>
            <person name="Cowan T.M."/>
            <person name="Smanski M.J."/>
            <person name="Chevrette M.G."/>
            <person name="De Carvalho L.P.S."/>
            <person name="Shen B."/>
        </authorList>
    </citation>
    <scope>NUCLEOTIDE SEQUENCE [LARGE SCALE GENOMIC DNA]</scope>
    <source>
        <strain evidence="3 4">NPDC057399</strain>
    </source>
</reference>
<organism evidence="3 4">
    <name type="scientific">Streptomyces cellulosae</name>
    <dbReference type="NCBI Taxonomy" id="1968"/>
    <lineage>
        <taxon>Bacteria</taxon>
        <taxon>Bacillati</taxon>
        <taxon>Actinomycetota</taxon>
        <taxon>Actinomycetes</taxon>
        <taxon>Kitasatosporales</taxon>
        <taxon>Streptomycetaceae</taxon>
        <taxon>Streptomyces</taxon>
    </lineage>
</organism>
<evidence type="ECO:0000313" key="4">
    <source>
        <dbReference type="Proteomes" id="UP001600650"/>
    </source>
</evidence>
<proteinExistence type="predicted"/>
<gene>
    <name evidence="3" type="ORF">ACFU0X_12670</name>
</gene>
<accession>A0ABW6JHS8</accession>
<sequence length="235" mass="26019">MGRDYTHVGRRVRDRFHRMDSGAGRRRRIPRTSGLAAHPGRVIGWDQHRVPVTDSVRRGGAEPKGPPRVASHSNDRTAALSLQLSRAHQELRRRLNDVRTGLGRRQVSDDTLATHCLAFCDALTTHHEGEDDGMFAQLLRERPDLAETVTKLVQDHGLIASILTQVRGLADRALGTRGPDLEAIGRELDGLAAIMESHFGYEERAIGEALDDGDDDGTDWADTVFRFDGQVRPAP</sequence>
<evidence type="ECO:0000313" key="3">
    <source>
        <dbReference type="EMBL" id="MFE7963890.1"/>
    </source>
</evidence>
<dbReference type="Proteomes" id="UP001600650">
    <property type="component" value="Unassembled WGS sequence"/>
</dbReference>
<name>A0ABW6JHS8_STRCE</name>
<protein>
    <submittedName>
        <fullName evidence="3">Hemerythrin domain-containing protein</fullName>
    </submittedName>
</protein>
<feature type="region of interest" description="Disordered" evidence="1">
    <location>
        <begin position="19"/>
        <end position="38"/>
    </location>
</feature>
<feature type="region of interest" description="Disordered" evidence="1">
    <location>
        <begin position="56"/>
        <end position="75"/>
    </location>
</feature>
<dbReference type="InterPro" id="IPR012312">
    <property type="entry name" value="Hemerythrin-like"/>
</dbReference>